<dbReference type="Gene3D" id="3.30.110.150">
    <property type="entry name" value="SepF-like protein"/>
    <property type="match status" value="1"/>
</dbReference>
<dbReference type="InterPro" id="IPR007561">
    <property type="entry name" value="Cell_div_SepF/SepF-rel"/>
</dbReference>
<protein>
    <recommendedName>
        <fullName evidence="5">Cell division protein SepF</fullName>
    </recommendedName>
</protein>
<proteinExistence type="inferred from homology"/>
<keyword evidence="3 5" id="KW-0131">Cell cycle</keyword>
<keyword evidence="8" id="KW-1185">Reference proteome</keyword>
<comment type="subcellular location">
    <subcellularLocation>
        <location evidence="5">Cytoplasm</location>
    </subcellularLocation>
    <text evidence="5">Localizes to the division site, in a FtsZ-dependent manner.</text>
</comment>
<evidence type="ECO:0000313" key="7">
    <source>
        <dbReference type="EMBL" id="MEQ2577913.1"/>
    </source>
</evidence>
<dbReference type="GO" id="GO:0051301">
    <property type="term" value="P:cell division"/>
    <property type="evidence" value="ECO:0007669"/>
    <property type="project" value="UniProtKB-KW"/>
</dbReference>
<evidence type="ECO:0000256" key="5">
    <source>
        <dbReference type="HAMAP-Rule" id="MF_01197"/>
    </source>
</evidence>
<accession>A0ABV1HYA3</accession>
<feature type="region of interest" description="Disordered" evidence="6">
    <location>
        <begin position="50"/>
        <end position="69"/>
    </location>
</feature>
<keyword evidence="5" id="KW-0963">Cytoplasm</keyword>
<keyword evidence="1 5" id="KW-0132">Cell division</keyword>
<dbReference type="EMBL" id="JBBMFC010000004">
    <property type="protein sequence ID" value="MEQ2577913.1"/>
    <property type="molecule type" value="Genomic_DNA"/>
</dbReference>
<evidence type="ECO:0000256" key="6">
    <source>
        <dbReference type="SAM" id="MobiDB-lite"/>
    </source>
</evidence>
<dbReference type="Pfam" id="PF04472">
    <property type="entry name" value="SepF"/>
    <property type="match status" value="1"/>
</dbReference>
<dbReference type="PANTHER" id="PTHR35798:SF1">
    <property type="entry name" value="CELL DIVISION PROTEIN SEPF"/>
    <property type="match status" value="1"/>
</dbReference>
<evidence type="ECO:0000313" key="8">
    <source>
        <dbReference type="Proteomes" id="UP001470288"/>
    </source>
</evidence>
<evidence type="ECO:0000256" key="2">
    <source>
        <dbReference type="ARBA" id="ARBA00023210"/>
    </source>
</evidence>
<dbReference type="InterPro" id="IPR023052">
    <property type="entry name" value="Cell_div_SepF"/>
</dbReference>
<organism evidence="7 8">
    <name type="scientific">Hominiventricola aquisgranensis</name>
    <dbReference type="NCBI Taxonomy" id="3133164"/>
    <lineage>
        <taxon>Bacteria</taxon>
        <taxon>Bacillati</taxon>
        <taxon>Bacillota</taxon>
        <taxon>Clostridia</taxon>
        <taxon>Lachnospirales</taxon>
        <taxon>Lachnospiraceae</taxon>
        <taxon>Hominiventricola</taxon>
    </lineage>
</organism>
<name>A0ABV1HYA3_9FIRM</name>
<dbReference type="Proteomes" id="UP001470288">
    <property type="component" value="Unassembled WGS sequence"/>
</dbReference>
<comment type="caution">
    <text evidence="7">The sequence shown here is derived from an EMBL/GenBank/DDBJ whole genome shotgun (WGS) entry which is preliminary data.</text>
</comment>
<evidence type="ECO:0000256" key="1">
    <source>
        <dbReference type="ARBA" id="ARBA00022618"/>
    </source>
</evidence>
<keyword evidence="2 5" id="KW-0717">Septation</keyword>
<gene>
    <name evidence="5" type="primary">sepF</name>
    <name evidence="7" type="ORF">WMO62_03525</name>
</gene>
<reference evidence="7 8" key="1">
    <citation type="submission" date="2024-03" db="EMBL/GenBank/DDBJ databases">
        <title>Human intestinal bacterial collection.</title>
        <authorList>
            <person name="Pauvert C."/>
            <person name="Hitch T.C.A."/>
            <person name="Clavel T."/>
        </authorList>
    </citation>
    <scope>NUCLEOTIDE SEQUENCE [LARGE SCALE GENOMIC DNA]</scope>
    <source>
        <strain evidence="7 8">CLA-AA-H78B</strain>
    </source>
</reference>
<sequence length="173" mass="19325">MGIFDKLMDTMHLGNDYEDDYDDYDDDFDDEPEPRGSLFKKKDKKYDYDLGDDGASGSEKVKPVKQQPARIMPMRSKKGAAGMEVCVFKPTQFDESREITDTLLNGCTVVLNFEGLDVEIAQRIIDFTSGSCYAIGGNLQKVSNYIFIVTPKSVDISGDFQEILSGAFDIPTI</sequence>
<comment type="subunit">
    <text evidence="5">Homodimer. Interacts with FtsZ.</text>
</comment>
<dbReference type="RefSeq" id="WP_118438346.1">
    <property type="nucleotide sequence ID" value="NZ_JBBMFC010000004.1"/>
</dbReference>
<dbReference type="HAMAP" id="MF_01197">
    <property type="entry name" value="SepF"/>
    <property type="match status" value="1"/>
</dbReference>
<comment type="similarity">
    <text evidence="5">Belongs to the SepF family.</text>
</comment>
<dbReference type="PANTHER" id="PTHR35798">
    <property type="entry name" value="CELL DIVISION PROTEIN SEPF"/>
    <property type="match status" value="1"/>
</dbReference>
<dbReference type="InterPro" id="IPR038594">
    <property type="entry name" value="SepF-like_sf"/>
</dbReference>
<comment type="function">
    <text evidence="4 5">Cell division protein that is part of the divisome complex and is recruited early to the Z-ring. Probably stimulates Z-ring formation, perhaps through the cross-linking of FtsZ protofilaments. Its function overlaps with FtsA.</text>
</comment>
<evidence type="ECO:0000256" key="4">
    <source>
        <dbReference type="ARBA" id="ARBA00044936"/>
    </source>
</evidence>
<evidence type="ECO:0000256" key="3">
    <source>
        <dbReference type="ARBA" id="ARBA00023306"/>
    </source>
</evidence>